<reference evidence="2 3" key="1">
    <citation type="journal article" date="2016" name="Stand. Genomic Sci.">
        <title>Complete genome sequence of the Antarctic Halorubrum lacusprofundi type strain ACAM 34.</title>
        <authorList>
            <person name="Anderson I.J."/>
            <person name="DasSarma P."/>
            <person name="Lucas S."/>
            <person name="Copeland A."/>
            <person name="Lapidus A."/>
            <person name="Del Rio T.G."/>
            <person name="Tice H."/>
            <person name="Dalin E."/>
            <person name="Bruce D.C."/>
            <person name="Goodwin L."/>
            <person name="Pitluck S."/>
            <person name="Sims D."/>
            <person name="Brettin T.S."/>
            <person name="Detter J.C."/>
            <person name="Han C.S."/>
            <person name="Larimer F."/>
            <person name="Hauser L."/>
            <person name="Land M."/>
            <person name="Ivanova N."/>
            <person name="Richardson P."/>
            <person name="Cavicchioli R."/>
            <person name="DasSarma S."/>
            <person name="Woese C.R."/>
            <person name="Kyrpides N.C."/>
        </authorList>
    </citation>
    <scope>NUCLEOTIDE SEQUENCE [LARGE SCALE GENOMIC DNA]</scope>
    <source>
        <strain evidence="3">ATCC 49239 / DSM 5036 / JCM 8891 / ACAM 34</strain>
    </source>
</reference>
<feature type="transmembrane region" description="Helical" evidence="1">
    <location>
        <begin position="53"/>
        <end position="70"/>
    </location>
</feature>
<feature type="transmembrane region" description="Helical" evidence="1">
    <location>
        <begin position="167"/>
        <end position="188"/>
    </location>
</feature>
<feature type="transmembrane region" description="Helical" evidence="1">
    <location>
        <begin position="200"/>
        <end position="219"/>
    </location>
</feature>
<dbReference type="HOGENOM" id="CLU_104052_0_0_2"/>
<evidence type="ECO:0000256" key="1">
    <source>
        <dbReference type="SAM" id="Phobius"/>
    </source>
</evidence>
<dbReference type="Proteomes" id="UP000000740">
    <property type="component" value="Chromosome 2"/>
</dbReference>
<dbReference type="AlphaFoldDB" id="B9LW23"/>
<dbReference type="Pfam" id="PF24412">
    <property type="entry name" value="DUF7546"/>
    <property type="match status" value="1"/>
</dbReference>
<dbReference type="InterPro" id="IPR055968">
    <property type="entry name" value="DUF7546"/>
</dbReference>
<organism evidence="2 3">
    <name type="scientific">Halorubrum lacusprofundi (strain ATCC 49239 / DSM 5036 / JCM 8891 / ACAM 34)</name>
    <dbReference type="NCBI Taxonomy" id="416348"/>
    <lineage>
        <taxon>Archaea</taxon>
        <taxon>Methanobacteriati</taxon>
        <taxon>Methanobacteriota</taxon>
        <taxon>Stenosarchaea group</taxon>
        <taxon>Halobacteria</taxon>
        <taxon>Halobacteriales</taxon>
        <taxon>Haloferacaceae</taxon>
        <taxon>Halorubrum</taxon>
    </lineage>
</organism>
<protein>
    <submittedName>
        <fullName evidence="2">Uncharacterized protein</fullName>
    </submittedName>
</protein>
<evidence type="ECO:0000313" key="3">
    <source>
        <dbReference type="Proteomes" id="UP000000740"/>
    </source>
</evidence>
<gene>
    <name evidence="2" type="ordered locus">Hlac_2851</name>
</gene>
<name>B9LW23_HALLT</name>
<evidence type="ECO:0000313" key="2">
    <source>
        <dbReference type="EMBL" id="ACM58413.1"/>
    </source>
</evidence>
<feature type="transmembrane region" description="Helical" evidence="1">
    <location>
        <begin position="82"/>
        <end position="103"/>
    </location>
</feature>
<accession>B9LW23</accession>
<keyword evidence="3" id="KW-1185">Reference proteome</keyword>
<sequence length="226" mass="24735">MNLSAHTREWVSSVEIERRTARFWIVVVLLEGFLLLAYFALTTAEPTTEVRYLVYPFVWINAGLWAVRRVTPTPGTRTHRAVGIVIAIAYLFVVLYIPGTIGFGATGTPTDLRIAMYAPGWGPLVAFTSPWLRLYLVPFEVLGYASLAYLVYANVLDLTRSTFSGALGLVTCVGCTVPVLTPLVGVLGGPAAGLTTTAYAWSYDIGTIIFLLTVGLLSWSHRRSRS</sequence>
<dbReference type="eggNOG" id="arCOG04547">
    <property type="taxonomic scope" value="Archaea"/>
</dbReference>
<proteinExistence type="predicted"/>
<dbReference type="KEGG" id="hla:Hlac_2851"/>
<keyword evidence="1" id="KW-0472">Membrane</keyword>
<dbReference type="RefSeq" id="WP_012659230.1">
    <property type="nucleotide sequence ID" value="NC_012028.1"/>
</dbReference>
<dbReference type="EMBL" id="CP001366">
    <property type="protein sequence ID" value="ACM58413.1"/>
    <property type="molecule type" value="Genomic_DNA"/>
</dbReference>
<dbReference type="GeneID" id="7398870"/>
<keyword evidence="1" id="KW-0812">Transmembrane</keyword>
<feature type="transmembrane region" description="Helical" evidence="1">
    <location>
        <begin position="21"/>
        <end position="41"/>
    </location>
</feature>
<keyword evidence="1" id="KW-1133">Transmembrane helix</keyword>
<feature type="transmembrane region" description="Helical" evidence="1">
    <location>
        <begin position="134"/>
        <end position="155"/>
    </location>
</feature>